<dbReference type="AlphaFoldDB" id="E4WV93"/>
<dbReference type="InParanoid" id="E4WV93"/>
<sequence length="106" mass="12399">MGKFPRQQLRGIPLAADPEQKEAEKDAMRQLGLVDNFSWAGRRQRQHELWERYLADNADRHRRNGHYASAPPPEAAVALPSWEVRKAIVVRVAPDFFQRYWAQYRG</sequence>
<organism evidence="2">
    <name type="scientific">Oikopleura dioica</name>
    <name type="common">Tunicate</name>
    <dbReference type="NCBI Taxonomy" id="34765"/>
    <lineage>
        <taxon>Eukaryota</taxon>
        <taxon>Metazoa</taxon>
        <taxon>Chordata</taxon>
        <taxon>Tunicata</taxon>
        <taxon>Appendicularia</taxon>
        <taxon>Copelata</taxon>
        <taxon>Oikopleuridae</taxon>
        <taxon>Oikopleura</taxon>
    </lineage>
</organism>
<dbReference type="Proteomes" id="UP000001307">
    <property type="component" value="Unassembled WGS sequence"/>
</dbReference>
<accession>E4WV93</accession>
<feature type="region of interest" description="Disordered" evidence="1">
    <location>
        <begin position="1"/>
        <end position="25"/>
    </location>
</feature>
<reference evidence="2" key="1">
    <citation type="journal article" date="2010" name="Science">
        <title>Plasticity of animal genome architecture unmasked by rapid evolution of a pelagic tunicate.</title>
        <authorList>
            <person name="Denoeud F."/>
            <person name="Henriet S."/>
            <person name="Mungpakdee S."/>
            <person name="Aury J.M."/>
            <person name="Da Silva C."/>
            <person name="Brinkmann H."/>
            <person name="Mikhaleva J."/>
            <person name="Olsen L.C."/>
            <person name="Jubin C."/>
            <person name="Canestro C."/>
            <person name="Bouquet J.M."/>
            <person name="Danks G."/>
            <person name="Poulain J."/>
            <person name="Campsteijn C."/>
            <person name="Adamski M."/>
            <person name="Cross I."/>
            <person name="Yadetie F."/>
            <person name="Muffato M."/>
            <person name="Louis A."/>
            <person name="Butcher S."/>
            <person name="Tsagkogeorga G."/>
            <person name="Konrad A."/>
            <person name="Singh S."/>
            <person name="Jensen M.F."/>
            <person name="Cong E.H."/>
            <person name="Eikeseth-Otteraa H."/>
            <person name="Noel B."/>
            <person name="Anthouard V."/>
            <person name="Porcel B.M."/>
            <person name="Kachouri-Lafond R."/>
            <person name="Nishino A."/>
            <person name="Ugolini M."/>
            <person name="Chourrout P."/>
            <person name="Nishida H."/>
            <person name="Aasland R."/>
            <person name="Huzurbazar S."/>
            <person name="Westhof E."/>
            <person name="Delsuc F."/>
            <person name="Lehrach H."/>
            <person name="Reinhardt R."/>
            <person name="Weissenbach J."/>
            <person name="Roy S.W."/>
            <person name="Artiguenave F."/>
            <person name="Postlethwait J.H."/>
            <person name="Manak J.R."/>
            <person name="Thompson E.M."/>
            <person name="Jaillon O."/>
            <person name="Du Pasquier L."/>
            <person name="Boudinot P."/>
            <person name="Liberles D.A."/>
            <person name="Volff J.N."/>
            <person name="Philippe H."/>
            <person name="Lenhard B."/>
            <person name="Roest Crollius H."/>
            <person name="Wincker P."/>
            <person name="Chourrout D."/>
        </authorList>
    </citation>
    <scope>NUCLEOTIDE SEQUENCE [LARGE SCALE GENOMIC DNA]</scope>
</reference>
<dbReference type="EMBL" id="FN653017">
    <property type="protein sequence ID" value="CBY21046.1"/>
    <property type="molecule type" value="Genomic_DNA"/>
</dbReference>
<keyword evidence="3" id="KW-1185">Reference proteome</keyword>
<name>E4WV93_OIKDI</name>
<proteinExistence type="predicted"/>
<evidence type="ECO:0000313" key="3">
    <source>
        <dbReference type="Proteomes" id="UP000001307"/>
    </source>
</evidence>
<evidence type="ECO:0000256" key="1">
    <source>
        <dbReference type="SAM" id="MobiDB-lite"/>
    </source>
</evidence>
<protein>
    <submittedName>
        <fullName evidence="2">Uncharacterized protein</fullName>
    </submittedName>
</protein>
<evidence type="ECO:0000313" key="2">
    <source>
        <dbReference type="EMBL" id="CBY21046.1"/>
    </source>
</evidence>
<gene>
    <name evidence="2" type="ORF">GSOID_T00008799001</name>
</gene>